<dbReference type="Proteomes" id="UP000215914">
    <property type="component" value="Unassembled WGS sequence"/>
</dbReference>
<accession>A0A9K3NLF1</accession>
<protein>
    <submittedName>
        <fullName evidence="1">Uncharacterized protein</fullName>
    </submittedName>
</protein>
<name>A0A9K3NLF1_HELAN</name>
<sequence length="96" mass="10402">MLGFSGQIPGLVSAGFRVSFGFSQQMGSSQLVSSLFGSSGLVRRSGLVNSVKPSQLGQTRLTQPTSFGISTRRFGKDLGRILFSLIIPYFIREKRA</sequence>
<evidence type="ECO:0000313" key="1">
    <source>
        <dbReference type="EMBL" id="KAF5804862.1"/>
    </source>
</evidence>
<dbReference type="AlphaFoldDB" id="A0A9K3NLF1"/>
<gene>
    <name evidence="1" type="ORF">HanXRQr2_Chr05g0202151</name>
</gene>
<dbReference type="Gramene" id="mRNA:HanXRQr2_Chr05g0202151">
    <property type="protein sequence ID" value="CDS:HanXRQr2_Chr05g0202151.1"/>
    <property type="gene ID" value="HanXRQr2_Chr05g0202151"/>
</dbReference>
<keyword evidence="2" id="KW-1185">Reference proteome</keyword>
<reference evidence="1" key="1">
    <citation type="journal article" date="2017" name="Nature">
        <title>The sunflower genome provides insights into oil metabolism, flowering and Asterid evolution.</title>
        <authorList>
            <person name="Badouin H."/>
            <person name="Gouzy J."/>
            <person name="Grassa C.J."/>
            <person name="Murat F."/>
            <person name="Staton S.E."/>
            <person name="Cottret L."/>
            <person name="Lelandais-Briere C."/>
            <person name="Owens G.L."/>
            <person name="Carrere S."/>
            <person name="Mayjonade B."/>
            <person name="Legrand L."/>
            <person name="Gill N."/>
            <person name="Kane N.C."/>
            <person name="Bowers J.E."/>
            <person name="Hubner S."/>
            <person name="Bellec A."/>
            <person name="Berard A."/>
            <person name="Berges H."/>
            <person name="Blanchet N."/>
            <person name="Boniface M.C."/>
            <person name="Brunel D."/>
            <person name="Catrice O."/>
            <person name="Chaidir N."/>
            <person name="Claudel C."/>
            <person name="Donnadieu C."/>
            <person name="Faraut T."/>
            <person name="Fievet G."/>
            <person name="Helmstetter N."/>
            <person name="King M."/>
            <person name="Knapp S.J."/>
            <person name="Lai Z."/>
            <person name="Le Paslier M.C."/>
            <person name="Lippi Y."/>
            <person name="Lorenzon L."/>
            <person name="Mandel J.R."/>
            <person name="Marage G."/>
            <person name="Marchand G."/>
            <person name="Marquand E."/>
            <person name="Bret-Mestries E."/>
            <person name="Morien E."/>
            <person name="Nambeesan S."/>
            <person name="Nguyen T."/>
            <person name="Pegot-Espagnet P."/>
            <person name="Pouilly N."/>
            <person name="Raftis F."/>
            <person name="Sallet E."/>
            <person name="Schiex T."/>
            <person name="Thomas J."/>
            <person name="Vandecasteele C."/>
            <person name="Vares D."/>
            <person name="Vear F."/>
            <person name="Vautrin S."/>
            <person name="Crespi M."/>
            <person name="Mangin B."/>
            <person name="Burke J.M."/>
            <person name="Salse J."/>
            <person name="Munos S."/>
            <person name="Vincourt P."/>
            <person name="Rieseberg L.H."/>
            <person name="Langlade N.B."/>
        </authorList>
    </citation>
    <scope>NUCLEOTIDE SEQUENCE</scope>
    <source>
        <tissue evidence="1">Leaves</tissue>
    </source>
</reference>
<proteinExistence type="predicted"/>
<organism evidence="1 2">
    <name type="scientific">Helianthus annuus</name>
    <name type="common">Common sunflower</name>
    <dbReference type="NCBI Taxonomy" id="4232"/>
    <lineage>
        <taxon>Eukaryota</taxon>
        <taxon>Viridiplantae</taxon>
        <taxon>Streptophyta</taxon>
        <taxon>Embryophyta</taxon>
        <taxon>Tracheophyta</taxon>
        <taxon>Spermatophyta</taxon>
        <taxon>Magnoliopsida</taxon>
        <taxon>eudicotyledons</taxon>
        <taxon>Gunneridae</taxon>
        <taxon>Pentapetalae</taxon>
        <taxon>asterids</taxon>
        <taxon>campanulids</taxon>
        <taxon>Asterales</taxon>
        <taxon>Asteraceae</taxon>
        <taxon>Asteroideae</taxon>
        <taxon>Heliantheae alliance</taxon>
        <taxon>Heliantheae</taxon>
        <taxon>Helianthus</taxon>
    </lineage>
</organism>
<evidence type="ECO:0000313" key="2">
    <source>
        <dbReference type="Proteomes" id="UP000215914"/>
    </source>
</evidence>
<dbReference type="EMBL" id="MNCJ02000320">
    <property type="protein sequence ID" value="KAF5804862.1"/>
    <property type="molecule type" value="Genomic_DNA"/>
</dbReference>
<comment type="caution">
    <text evidence="1">The sequence shown here is derived from an EMBL/GenBank/DDBJ whole genome shotgun (WGS) entry which is preliminary data.</text>
</comment>
<reference evidence="1" key="2">
    <citation type="submission" date="2020-06" db="EMBL/GenBank/DDBJ databases">
        <title>Helianthus annuus Genome sequencing and assembly Release 2.</title>
        <authorList>
            <person name="Gouzy J."/>
            <person name="Langlade N."/>
            <person name="Munos S."/>
        </authorList>
    </citation>
    <scope>NUCLEOTIDE SEQUENCE</scope>
    <source>
        <tissue evidence="1">Leaves</tissue>
    </source>
</reference>